<organism evidence="1 2">
    <name type="scientific">Pyricularia oryzae</name>
    <name type="common">Rice blast fungus</name>
    <name type="synonym">Magnaporthe oryzae</name>
    <dbReference type="NCBI Taxonomy" id="318829"/>
    <lineage>
        <taxon>Eukaryota</taxon>
        <taxon>Fungi</taxon>
        <taxon>Dikarya</taxon>
        <taxon>Ascomycota</taxon>
        <taxon>Pezizomycotina</taxon>
        <taxon>Sordariomycetes</taxon>
        <taxon>Sordariomycetidae</taxon>
        <taxon>Magnaporthales</taxon>
        <taxon>Pyriculariaceae</taxon>
        <taxon>Pyricularia</taxon>
    </lineage>
</organism>
<sequence>MYDSRPGHLVPEEIRIPDAKSRCNWERHAHQSSPGDILKS</sequence>
<evidence type="ECO:0000313" key="2">
    <source>
        <dbReference type="Proteomes" id="UP000294847"/>
    </source>
</evidence>
<protein>
    <submittedName>
        <fullName evidence="1">Uncharacterized protein</fullName>
    </submittedName>
</protein>
<evidence type="ECO:0000313" key="1">
    <source>
        <dbReference type="EMBL" id="QBZ61359.1"/>
    </source>
</evidence>
<dbReference type="EMBL" id="CP034207">
    <property type="protein sequence ID" value="QBZ61359.1"/>
    <property type="molecule type" value="Genomic_DNA"/>
</dbReference>
<name>A0A4P7NHA2_PYROR</name>
<reference evidence="1 2" key="1">
    <citation type="journal article" date="2019" name="Mol. Biol. Evol.">
        <title>Blast fungal genomes show frequent chromosomal changes, gene gains and losses, and effector gene turnover.</title>
        <authorList>
            <person name="Gomez Luciano L.B."/>
            <person name="Jason Tsai I."/>
            <person name="Chuma I."/>
            <person name="Tosa Y."/>
            <person name="Chen Y.H."/>
            <person name="Li J.Y."/>
            <person name="Li M.Y."/>
            <person name="Jade Lu M.Y."/>
            <person name="Nakayashiki H."/>
            <person name="Li W.H."/>
        </authorList>
    </citation>
    <scope>NUCLEOTIDE SEQUENCE [LARGE SCALE GENOMIC DNA]</scope>
    <source>
        <strain evidence="1">MZ5-1-6</strain>
    </source>
</reference>
<accession>A0A4P7NHA2</accession>
<dbReference type="AlphaFoldDB" id="A0A4P7NHA2"/>
<proteinExistence type="predicted"/>
<gene>
    <name evidence="1" type="ORF">PoMZ_08308</name>
</gene>
<dbReference type="Proteomes" id="UP000294847">
    <property type="component" value="Chromosome 4"/>
</dbReference>